<evidence type="ECO:0000313" key="3">
    <source>
        <dbReference type="Proteomes" id="UP000815677"/>
    </source>
</evidence>
<dbReference type="Gene3D" id="1.10.510.10">
    <property type="entry name" value="Transferase(Phosphotransferase) domain 1"/>
    <property type="match status" value="1"/>
</dbReference>
<evidence type="ECO:0000259" key="1">
    <source>
        <dbReference type="Pfam" id="PF17667"/>
    </source>
</evidence>
<dbReference type="EMBL" id="DF849791">
    <property type="protein sequence ID" value="GAT58861.1"/>
    <property type="molecule type" value="Genomic_DNA"/>
</dbReference>
<dbReference type="Pfam" id="PF17667">
    <property type="entry name" value="Pkinase_fungal"/>
    <property type="match status" value="1"/>
</dbReference>
<feature type="domain" description="Fungal-type protein kinase" evidence="1">
    <location>
        <begin position="468"/>
        <end position="556"/>
    </location>
</feature>
<dbReference type="InterPro" id="IPR040976">
    <property type="entry name" value="Pkinase_fungal"/>
</dbReference>
<organism evidence="2 3">
    <name type="scientific">Mycena chlorophos</name>
    <name type="common">Agaric fungus</name>
    <name type="synonym">Agaricus chlorophos</name>
    <dbReference type="NCBI Taxonomy" id="658473"/>
    <lineage>
        <taxon>Eukaryota</taxon>
        <taxon>Fungi</taxon>
        <taxon>Dikarya</taxon>
        <taxon>Basidiomycota</taxon>
        <taxon>Agaricomycotina</taxon>
        <taxon>Agaricomycetes</taxon>
        <taxon>Agaricomycetidae</taxon>
        <taxon>Agaricales</taxon>
        <taxon>Marasmiineae</taxon>
        <taxon>Mycenaceae</taxon>
        <taxon>Mycena</taxon>
    </lineage>
</organism>
<accession>A0ABQ0M6B0</accession>
<keyword evidence="3" id="KW-1185">Reference proteome</keyword>
<sequence>MISESSLPSPQMSERQKFLNLLPTRTYPDFSSPRAPVVATALPLSDEAREDPSRSFSVFSASAFVHDLSEEQRSRQRDQDERFCRAHFNGRVVLSSLDKVLQKLGGSLLLEHYRQLCRDSSPLNPHDLLEKYSNESNPTVSLEDLAIDGVYWLSAMSKGGSSSPTSLDYFPSCNRPLPSQSGYSETRKFDAALRPRAASQSTILNIVANIEFTHTDPPPLTYNPLIGATAAVGKYQQAVRNACYLLAFQPTRLYIPTLSFHGKGSVAKLFFSILNHDCLELVVIDDCFGVALPTISALLRTLRTASLYQLGFNPLFIYASLPTSEFFPHDIVPSAVQLSGNAPVQLSGKALSHRSNAPFGRSTLVLEGLAADSAATTAIIKLNFVTESRTWREKIVVDSLYNDSGNPPPYTPELVGAFAALGPVGVTFGTHRDETTPDIVPRHMELMIFNSLRNAQRLDELSVPELIIVAIQLFESLLDVFRRGVMHRDISSGNVLVAGKKLVLIDWERGEILGSSFSVPSYKRVGTLDTMSVPSLMGMDPLPHDDIESAVYVLFKTLTKTFTPPPHHQAKWKALLDVYKWDRSDTLAPDLCGQRASLWTAQNAYTTRFSTQHMFSECGDELRAAFSEVLFSMPLPCSRWNTSTPQERRRGLDVSDTNAALASVEGIVHEMVRSLTALCSG</sequence>
<dbReference type="InterPro" id="IPR008266">
    <property type="entry name" value="Tyr_kinase_AS"/>
</dbReference>
<protein>
    <recommendedName>
        <fullName evidence="1">Fungal-type protein kinase domain-containing protein</fullName>
    </recommendedName>
</protein>
<dbReference type="InterPro" id="IPR011009">
    <property type="entry name" value="Kinase-like_dom_sf"/>
</dbReference>
<evidence type="ECO:0000313" key="2">
    <source>
        <dbReference type="EMBL" id="GAT58861.1"/>
    </source>
</evidence>
<proteinExistence type="predicted"/>
<name>A0ABQ0M6B0_MYCCL</name>
<dbReference type="SUPFAM" id="SSF56112">
    <property type="entry name" value="Protein kinase-like (PK-like)"/>
    <property type="match status" value="1"/>
</dbReference>
<dbReference type="PROSITE" id="PS00109">
    <property type="entry name" value="PROTEIN_KINASE_TYR"/>
    <property type="match status" value="1"/>
</dbReference>
<dbReference type="Proteomes" id="UP000815677">
    <property type="component" value="Unassembled WGS sequence"/>
</dbReference>
<reference evidence="2" key="1">
    <citation type="submission" date="2014-09" db="EMBL/GenBank/DDBJ databases">
        <title>Genome sequence of the luminous mushroom Mycena chlorophos for searching fungal bioluminescence genes.</title>
        <authorList>
            <person name="Tanaka Y."/>
            <person name="Kasuga D."/>
            <person name="Oba Y."/>
            <person name="Hase S."/>
            <person name="Sato K."/>
            <person name="Oba Y."/>
            <person name="Sakakibara Y."/>
        </authorList>
    </citation>
    <scope>NUCLEOTIDE SEQUENCE</scope>
</reference>
<gene>
    <name evidence="2" type="ORF">MCHLO_15238</name>
</gene>